<sequence length="796" mass="83076">MGWRPMFETQLGLRENPFLAGHHPKYLFPSRAHRDALVHLRDGLEHREPFILITGDPGTGRTLAVYDALGEWGARAVVALMTQPDLTPDELFEEICLRFGVDAPGQALTSADLGALLAAMHARGDLAILVIDGAEVLDDELLSALERLSLLEVKGESLLRIILVGYPEFESVLARPELQSLDDRIQARHRMEVLSADETVEYLHHRIAVAGGDPAELFPTDTCFEVFRFAGGVPGEVNHIALQALRMASEEGSRTVTPEHVLAVAEADGLDGAPTENEPMIGHAAPAAPPRAARADTANGNRTAEQPPAPAPFATPIPPATPRSRRVKAAAEAQPMADASASTPDETTGPILPSWFDDIVARRKQADEQESVQHPAPPVEVNAASQDEVAATDAIEADAIEADPIEADAIEADPIEADAIEADAVEAYDEPIDPAGASPEELLGLVSEAPAADAPAAPIDFVPVWASDRAPDEPTLVADETSIAEAPEQSAPATPPVELYLAAPPEEVVSVPMPPAPPVDFVPELESVPPAVIQAALRQNLNWLAPVAVLAAVVIAALLFIRLTGRTPGTTAPEPEPASSVPRPVVTRTEPQPVSTAPKPVTPVKTAPTHVKSTATSATPAPAKTVKPAPVKSTVTGKTATPVKSAVTPTPVKVTVTTKAAPRPSVKTPEPTKPAVSATVKPATTPASTAPNGATATALGSTSKPAAGGRALYGIAVGSYLFEDRAKSELATMSDKTHLPSRVIAVSDGGTSMFQVVVGSFTSRAAAETQANALVRTGQANQASVISLPRATPANP</sequence>
<comment type="caution">
    <text evidence="4">The sequence shown here is derived from an EMBL/GenBank/DDBJ whole genome shotgun (WGS) entry which is preliminary data.</text>
</comment>
<dbReference type="GO" id="GO:0016887">
    <property type="term" value="F:ATP hydrolysis activity"/>
    <property type="evidence" value="ECO:0007669"/>
    <property type="project" value="InterPro"/>
</dbReference>
<feature type="region of interest" description="Disordered" evidence="1">
    <location>
        <begin position="567"/>
        <end position="636"/>
    </location>
</feature>
<keyword evidence="2" id="KW-1133">Transmembrane helix</keyword>
<protein>
    <recommendedName>
        <fullName evidence="3">SPOR domain-containing protein</fullName>
    </recommendedName>
</protein>
<keyword evidence="2" id="KW-0812">Transmembrane</keyword>
<feature type="compositionally biased region" description="Polar residues" evidence="1">
    <location>
        <begin position="685"/>
        <end position="703"/>
    </location>
</feature>
<reference evidence="4 5" key="1">
    <citation type="journal article" date="2019" name="Nat. Microbiol.">
        <title>Mediterranean grassland soil C-N compound turnover is dependent on rainfall and depth, and is mediated by genomically divergent microorganisms.</title>
        <authorList>
            <person name="Diamond S."/>
            <person name="Andeer P.F."/>
            <person name="Li Z."/>
            <person name="Crits-Christoph A."/>
            <person name="Burstein D."/>
            <person name="Anantharaman K."/>
            <person name="Lane K.R."/>
            <person name="Thomas B.C."/>
            <person name="Pan C."/>
            <person name="Northen T.R."/>
            <person name="Banfield J.F."/>
        </authorList>
    </citation>
    <scope>NUCLEOTIDE SEQUENCE [LARGE SCALE GENOMIC DNA]</scope>
    <source>
        <strain evidence="4">WS_11</strain>
    </source>
</reference>
<feature type="domain" description="SPOR" evidence="3">
    <location>
        <begin position="707"/>
        <end position="789"/>
    </location>
</feature>
<dbReference type="Gene3D" id="3.40.50.300">
    <property type="entry name" value="P-loop containing nucleotide triphosphate hydrolases"/>
    <property type="match status" value="1"/>
</dbReference>
<dbReference type="PANTHER" id="PTHR35894:SF1">
    <property type="entry name" value="PHOSPHORIBULOKINASE _ URIDINE KINASE FAMILY"/>
    <property type="match status" value="1"/>
</dbReference>
<accession>A0A538U9N4</accession>
<evidence type="ECO:0000313" key="5">
    <source>
        <dbReference type="Proteomes" id="UP000319771"/>
    </source>
</evidence>
<dbReference type="InterPro" id="IPR036680">
    <property type="entry name" value="SPOR-like_sf"/>
</dbReference>
<dbReference type="SUPFAM" id="SSF52540">
    <property type="entry name" value="P-loop containing nucleoside triphosphate hydrolases"/>
    <property type="match status" value="1"/>
</dbReference>
<keyword evidence="2" id="KW-0472">Membrane</keyword>
<feature type="compositionally biased region" description="Pro residues" evidence="1">
    <location>
        <begin position="307"/>
        <end position="321"/>
    </location>
</feature>
<dbReference type="InterPro" id="IPR027417">
    <property type="entry name" value="P-loop_NTPase"/>
</dbReference>
<proteinExistence type="predicted"/>
<dbReference type="Pfam" id="PF13401">
    <property type="entry name" value="AAA_22"/>
    <property type="match status" value="1"/>
</dbReference>
<dbReference type="PANTHER" id="PTHR35894">
    <property type="entry name" value="GENERAL SECRETION PATHWAY PROTEIN A-RELATED"/>
    <property type="match status" value="1"/>
</dbReference>
<gene>
    <name evidence="4" type="ORF">E6K81_06890</name>
</gene>
<dbReference type="Proteomes" id="UP000319771">
    <property type="component" value="Unassembled WGS sequence"/>
</dbReference>
<feature type="region of interest" description="Disordered" evidence="1">
    <location>
        <begin position="659"/>
        <end position="703"/>
    </location>
</feature>
<organism evidence="4 5">
    <name type="scientific">Eiseniibacteriota bacterium</name>
    <dbReference type="NCBI Taxonomy" id="2212470"/>
    <lineage>
        <taxon>Bacteria</taxon>
        <taxon>Candidatus Eiseniibacteriota</taxon>
    </lineage>
</organism>
<dbReference type="InterPro" id="IPR052026">
    <property type="entry name" value="ExeA_AAA_ATPase_DNA-bind"/>
</dbReference>
<name>A0A538U9N4_UNCEI</name>
<dbReference type="PROSITE" id="PS51724">
    <property type="entry name" value="SPOR"/>
    <property type="match status" value="1"/>
</dbReference>
<evidence type="ECO:0000256" key="2">
    <source>
        <dbReference type="SAM" id="Phobius"/>
    </source>
</evidence>
<dbReference type="InterPro" id="IPR007730">
    <property type="entry name" value="SPOR-like_dom"/>
</dbReference>
<feature type="transmembrane region" description="Helical" evidence="2">
    <location>
        <begin position="543"/>
        <end position="561"/>
    </location>
</feature>
<evidence type="ECO:0000256" key="1">
    <source>
        <dbReference type="SAM" id="MobiDB-lite"/>
    </source>
</evidence>
<dbReference type="SUPFAM" id="SSF110997">
    <property type="entry name" value="Sporulation related repeat"/>
    <property type="match status" value="1"/>
</dbReference>
<dbReference type="EMBL" id="VBPB01000100">
    <property type="protein sequence ID" value="TMQ72622.1"/>
    <property type="molecule type" value="Genomic_DNA"/>
</dbReference>
<feature type="compositionally biased region" description="Low complexity" evidence="1">
    <location>
        <begin position="596"/>
        <end position="636"/>
    </location>
</feature>
<evidence type="ECO:0000259" key="3">
    <source>
        <dbReference type="PROSITE" id="PS51724"/>
    </source>
</evidence>
<dbReference type="AlphaFoldDB" id="A0A538U9N4"/>
<feature type="region of interest" description="Disordered" evidence="1">
    <location>
        <begin position="270"/>
        <end position="384"/>
    </location>
</feature>
<dbReference type="GO" id="GO:0042834">
    <property type="term" value="F:peptidoglycan binding"/>
    <property type="evidence" value="ECO:0007669"/>
    <property type="project" value="InterPro"/>
</dbReference>
<dbReference type="InterPro" id="IPR049945">
    <property type="entry name" value="AAA_22"/>
</dbReference>
<evidence type="ECO:0000313" key="4">
    <source>
        <dbReference type="EMBL" id="TMQ72622.1"/>
    </source>
</evidence>
<dbReference type="Pfam" id="PF05036">
    <property type="entry name" value="SPOR"/>
    <property type="match status" value="1"/>
</dbReference>
<dbReference type="Gene3D" id="3.30.70.1070">
    <property type="entry name" value="Sporulation related repeat"/>
    <property type="match status" value="1"/>
</dbReference>